<dbReference type="RefSeq" id="WP_229802511.1">
    <property type="nucleotide sequence ID" value="NZ_BMYM01000001.1"/>
</dbReference>
<dbReference type="EMBL" id="BMYM01000001">
    <property type="protein sequence ID" value="GHD25519.1"/>
    <property type="molecule type" value="Genomic_DNA"/>
</dbReference>
<evidence type="ECO:0000256" key="1">
    <source>
        <dbReference type="ARBA" id="ARBA00022676"/>
    </source>
</evidence>
<protein>
    <submittedName>
        <fullName evidence="4">Hypoxanthine phosphoribosyltransferase</fullName>
    </submittedName>
</protein>
<gene>
    <name evidence="4" type="ORF">GCM10007053_01410</name>
</gene>
<dbReference type="Pfam" id="PF00156">
    <property type="entry name" value="Pribosyltran"/>
    <property type="match status" value="1"/>
</dbReference>
<evidence type="ECO:0000313" key="5">
    <source>
        <dbReference type="Proteomes" id="UP000644693"/>
    </source>
</evidence>
<evidence type="ECO:0000259" key="3">
    <source>
        <dbReference type="Pfam" id="PF00156"/>
    </source>
</evidence>
<keyword evidence="1 4" id="KW-0328">Glycosyltransferase</keyword>
<reference evidence="4" key="1">
    <citation type="journal article" date="2014" name="Int. J. Syst. Evol. Microbiol.">
        <title>Complete genome sequence of Corynebacterium casei LMG S-19264T (=DSM 44701T), isolated from a smear-ripened cheese.</title>
        <authorList>
            <consortium name="US DOE Joint Genome Institute (JGI-PGF)"/>
            <person name="Walter F."/>
            <person name="Albersmeier A."/>
            <person name="Kalinowski J."/>
            <person name="Ruckert C."/>
        </authorList>
    </citation>
    <scope>NUCLEOTIDE SEQUENCE</scope>
    <source>
        <strain evidence="4">KCTC 23430</strain>
    </source>
</reference>
<dbReference type="CDD" id="cd06223">
    <property type="entry name" value="PRTases_typeI"/>
    <property type="match status" value="1"/>
</dbReference>
<sequence length="200" mass="23221">MWRNDISPKNKHFVTEEALLNDSFRLAVAVYASGFRPNFIVGIWRGGSTVGIYVQECLQYLGVQTDHISIRTSYRGMEDYLKRIDRPQNIRVHGLQYLFENLNSDDRLLIVDDVYSTGRSIEAVLNRLRSKTKRNMPADVRVAAPYFKPARNQTDRVPDYYLHETKDWLVLPYELTGLSNDEITEHKAWMLPILEACRPA</sequence>
<evidence type="ECO:0000313" key="4">
    <source>
        <dbReference type="EMBL" id="GHD25519.1"/>
    </source>
</evidence>
<feature type="domain" description="Phosphoribosyltransferase" evidence="3">
    <location>
        <begin position="22"/>
        <end position="166"/>
    </location>
</feature>
<dbReference type="Gene3D" id="3.40.50.2020">
    <property type="match status" value="1"/>
</dbReference>
<proteinExistence type="predicted"/>
<reference evidence="4" key="2">
    <citation type="submission" date="2020-09" db="EMBL/GenBank/DDBJ databases">
        <authorList>
            <person name="Sun Q."/>
            <person name="Kim S."/>
        </authorList>
    </citation>
    <scope>NUCLEOTIDE SEQUENCE</scope>
    <source>
        <strain evidence="4">KCTC 23430</strain>
    </source>
</reference>
<dbReference type="SUPFAM" id="SSF53271">
    <property type="entry name" value="PRTase-like"/>
    <property type="match status" value="1"/>
</dbReference>
<accession>A0A918XC93</accession>
<evidence type="ECO:0000256" key="2">
    <source>
        <dbReference type="ARBA" id="ARBA00022679"/>
    </source>
</evidence>
<keyword evidence="2" id="KW-0808">Transferase</keyword>
<dbReference type="AlphaFoldDB" id="A0A918XC93"/>
<dbReference type="Proteomes" id="UP000644693">
    <property type="component" value="Unassembled WGS sequence"/>
</dbReference>
<dbReference type="InterPro" id="IPR000836">
    <property type="entry name" value="PRTase_dom"/>
</dbReference>
<organism evidence="4 5">
    <name type="scientific">Parahalioglobus pacificus</name>
    <dbReference type="NCBI Taxonomy" id="930806"/>
    <lineage>
        <taxon>Bacteria</taxon>
        <taxon>Pseudomonadati</taxon>
        <taxon>Pseudomonadota</taxon>
        <taxon>Gammaproteobacteria</taxon>
        <taxon>Cellvibrionales</taxon>
        <taxon>Halieaceae</taxon>
        <taxon>Parahalioglobus</taxon>
    </lineage>
</organism>
<dbReference type="GO" id="GO:0016757">
    <property type="term" value="F:glycosyltransferase activity"/>
    <property type="evidence" value="ECO:0007669"/>
    <property type="project" value="UniProtKB-KW"/>
</dbReference>
<dbReference type="PANTHER" id="PTHR43363">
    <property type="entry name" value="HYPOXANTHINE PHOSPHORIBOSYLTRANSFERASE"/>
    <property type="match status" value="1"/>
</dbReference>
<keyword evidence="5" id="KW-1185">Reference proteome</keyword>
<dbReference type="PANTHER" id="PTHR43363:SF1">
    <property type="entry name" value="HYPOXANTHINE-GUANINE PHOSPHORIBOSYLTRANSFERASE"/>
    <property type="match status" value="1"/>
</dbReference>
<name>A0A918XC93_9GAMM</name>
<dbReference type="InterPro" id="IPR029057">
    <property type="entry name" value="PRTase-like"/>
</dbReference>
<comment type="caution">
    <text evidence="4">The sequence shown here is derived from an EMBL/GenBank/DDBJ whole genome shotgun (WGS) entry which is preliminary data.</text>
</comment>